<evidence type="ECO:0000313" key="3">
    <source>
        <dbReference type="Proteomes" id="UP000199112"/>
    </source>
</evidence>
<dbReference type="EMBL" id="FNWL01000005">
    <property type="protein sequence ID" value="SEH17818.1"/>
    <property type="molecule type" value="Genomic_DNA"/>
</dbReference>
<proteinExistence type="predicted"/>
<reference evidence="3" key="1">
    <citation type="submission" date="2016-10" db="EMBL/GenBank/DDBJ databases">
        <authorList>
            <person name="Varghese N."/>
            <person name="Submissions S."/>
        </authorList>
    </citation>
    <scope>NUCLEOTIDE SEQUENCE [LARGE SCALE GENOMIC DNA]</scope>
    <source>
        <strain evidence="3">CGMCC 1.8981</strain>
    </source>
</reference>
<dbReference type="Gene3D" id="1.20.1290.10">
    <property type="entry name" value="AhpD-like"/>
    <property type="match status" value="1"/>
</dbReference>
<evidence type="ECO:0000313" key="2">
    <source>
        <dbReference type="EMBL" id="SEH17818.1"/>
    </source>
</evidence>
<dbReference type="OrthoDB" id="343109at2157"/>
<dbReference type="AlphaFoldDB" id="A0A1H6G5T5"/>
<dbReference type="PANTHER" id="PTHR34846:SF5">
    <property type="entry name" value="CARBOXYMUCONOLACTONE DECARBOXYLASE-LIKE DOMAIN-CONTAINING PROTEIN"/>
    <property type="match status" value="1"/>
</dbReference>
<name>A0A1H6G5T5_9EURY</name>
<feature type="domain" description="Carboxymuconolactone decarboxylase-like" evidence="1">
    <location>
        <begin position="50"/>
        <end position="113"/>
    </location>
</feature>
<sequence length="193" mass="21984">MVRVPYVNRDDLPAEKRDLLRSFRAETPEEYRHLLSSEERNVYRTLAHVPNSLEQFRAFGGTLREELGLDPRERELVILTAANALGSAYEWHQHVRIGLAEGLSREEILAISDRRYESFEGTERALVEYVDAYVAGSVDDETFGVLSERVNESKIVGIGLLAGMYIVIGRQMDALEVETEEPFVGWELENIDP</sequence>
<dbReference type="Proteomes" id="UP000199112">
    <property type="component" value="Unassembled WGS sequence"/>
</dbReference>
<keyword evidence="3" id="KW-1185">Reference proteome</keyword>
<accession>A0A1H6G5T5</accession>
<evidence type="ECO:0000259" key="1">
    <source>
        <dbReference type="Pfam" id="PF02627"/>
    </source>
</evidence>
<dbReference type="Pfam" id="PF02627">
    <property type="entry name" value="CMD"/>
    <property type="match status" value="1"/>
</dbReference>
<dbReference type="PANTHER" id="PTHR34846">
    <property type="entry name" value="4-CARBOXYMUCONOLACTONE DECARBOXYLASE FAMILY PROTEIN (AFU_ORTHOLOGUE AFUA_6G11590)"/>
    <property type="match status" value="1"/>
</dbReference>
<dbReference type="InterPro" id="IPR029032">
    <property type="entry name" value="AhpD-like"/>
</dbReference>
<gene>
    <name evidence="2" type="ORF">SAMN04487967_3395</name>
</gene>
<dbReference type="InterPro" id="IPR003779">
    <property type="entry name" value="CMD-like"/>
</dbReference>
<dbReference type="RefSeq" id="WP_090508147.1">
    <property type="nucleotide sequence ID" value="NZ_FNWL01000005.1"/>
</dbReference>
<protein>
    <submittedName>
        <fullName evidence="2">Carboxymuconolactone decarboxylase family protein</fullName>
    </submittedName>
</protein>
<organism evidence="2 3">
    <name type="scientific">Natronorubrum sediminis</name>
    <dbReference type="NCBI Taxonomy" id="640943"/>
    <lineage>
        <taxon>Archaea</taxon>
        <taxon>Methanobacteriati</taxon>
        <taxon>Methanobacteriota</taxon>
        <taxon>Stenosarchaea group</taxon>
        <taxon>Halobacteria</taxon>
        <taxon>Halobacteriales</taxon>
        <taxon>Natrialbaceae</taxon>
        <taxon>Natronorubrum</taxon>
    </lineage>
</organism>
<dbReference type="SUPFAM" id="SSF69118">
    <property type="entry name" value="AhpD-like"/>
    <property type="match status" value="1"/>
</dbReference>
<dbReference type="GO" id="GO:0051920">
    <property type="term" value="F:peroxiredoxin activity"/>
    <property type="evidence" value="ECO:0007669"/>
    <property type="project" value="InterPro"/>
</dbReference>